<reference evidence="1" key="1">
    <citation type="submission" date="2021-01" db="EMBL/GenBank/DDBJ databases">
        <authorList>
            <consortium name="Genoscope - CEA"/>
            <person name="William W."/>
        </authorList>
    </citation>
    <scope>NUCLEOTIDE SEQUENCE</scope>
</reference>
<accession>A0A8S1WHR5</accession>
<dbReference type="AlphaFoldDB" id="A0A8S1WHR5"/>
<gene>
    <name evidence="1" type="ORF">POCTA_138.1.T0950134</name>
</gene>
<comment type="caution">
    <text evidence="1">The sequence shown here is derived from an EMBL/GenBank/DDBJ whole genome shotgun (WGS) entry which is preliminary data.</text>
</comment>
<dbReference type="EMBL" id="CAJJDP010000094">
    <property type="protein sequence ID" value="CAD8189588.1"/>
    <property type="molecule type" value="Genomic_DNA"/>
</dbReference>
<evidence type="ECO:0000313" key="2">
    <source>
        <dbReference type="Proteomes" id="UP000683925"/>
    </source>
</evidence>
<proteinExistence type="predicted"/>
<protein>
    <submittedName>
        <fullName evidence="1">Uncharacterized protein</fullName>
    </submittedName>
</protein>
<sequence>MVFQCFQQLFYQFLLNDFSEVNWNYDFQATRGIFIREYFQKLMLTNHENQLVLLIEQFNQIFYQQFIILNFQILLYQIQNTFLQFQLQRKYYDLKCQNYKKLGVPQYSRNSNRQQEWIIYYHTCIGMLRVQIWKYSQKYSEIKFLGISIDLVLTI</sequence>
<organism evidence="1 2">
    <name type="scientific">Paramecium octaurelia</name>
    <dbReference type="NCBI Taxonomy" id="43137"/>
    <lineage>
        <taxon>Eukaryota</taxon>
        <taxon>Sar</taxon>
        <taxon>Alveolata</taxon>
        <taxon>Ciliophora</taxon>
        <taxon>Intramacronucleata</taxon>
        <taxon>Oligohymenophorea</taxon>
        <taxon>Peniculida</taxon>
        <taxon>Parameciidae</taxon>
        <taxon>Paramecium</taxon>
    </lineage>
</organism>
<keyword evidence="2" id="KW-1185">Reference proteome</keyword>
<name>A0A8S1WHR5_PAROT</name>
<dbReference type="Proteomes" id="UP000683925">
    <property type="component" value="Unassembled WGS sequence"/>
</dbReference>
<evidence type="ECO:0000313" key="1">
    <source>
        <dbReference type="EMBL" id="CAD8189588.1"/>
    </source>
</evidence>